<feature type="region of interest" description="Disordered" evidence="1">
    <location>
        <begin position="59"/>
        <end position="104"/>
    </location>
</feature>
<evidence type="ECO:0000313" key="3">
    <source>
        <dbReference type="Proteomes" id="UP000494040"/>
    </source>
</evidence>
<dbReference type="KEGG" id="clec:106662442"/>
<proteinExistence type="predicted"/>
<feature type="compositionally biased region" description="Basic and acidic residues" evidence="1">
    <location>
        <begin position="66"/>
        <end position="78"/>
    </location>
</feature>
<evidence type="ECO:0000313" key="2">
    <source>
        <dbReference type="EnsemblMetazoa" id="XP_014242020.1"/>
    </source>
</evidence>
<dbReference type="Proteomes" id="UP000494040">
    <property type="component" value="Unassembled WGS sequence"/>
</dbReference>
<organism evidence="2 3">
    <name type="scientific">Cimex lectularius</name>
    <name type="common">Bed bug</name>
    <name type="synonym">Acanthia lectularia</name>
    <dbReference type="NCBI Taxonomy" id="79782"/>
    <lineage>
        <taxon>Eukaryota</taxon>
        <taxon>Metazoa</taxon>
        <taxon>Ecdysozoa</taxon>
        <taxon>Arthropoda</taxon>
        <taxon>Hexapoda</taxon>
        <taxon>Insecta</taxon>
        <taxon>Pterygota</taxon>
        <taxon>Neoptera</taxon>
        <taxon>Paraneoptera</taxon>
        <taxon>Hemiptera</taxon>
        <taxon>Heteroptera</taxon>
        <taxon>Panheteroptera</taxon>
        <taxon>Cimicomorpha</taxon>
        <taxon>Cimicidae</taxon>
        <taxon>Cimex</taxon>
    </lineage>
</organism>
<feature type="compositionally biased region" description="Basic residues" evidence="1">
    <location>
        <begin position="79"/>
        <end position="89"/>
    </location>
</feature>
<dbReference type="RefSeq" id="XP_014242020.1">
    <property type="nucleotide sequence ID" value="XM_014386534.1"/>
</dbReference>
<keyword evidence="3" id="KW-1185">Reference proteome</keyword>
<sequence length="104" mass="11865">MQNSKEKIDRLLSSLLLEKKESCIEPSIKLQDSTTEPATLKVDAAKLETVKNFQSYLKKAAGGQDDQQKTDKVEELNSHKKKQKRKPKGPKKEKCRTPISRKKL</sequence>
<dbReference type="EnsemblMetazoa" id="XM_014386534.1">
    <property type="protein sequence ID" value="XP_014242020.1"/>
    <property type="gene ID" value="LOC106662442"/>
</dbReference>
<reference evidence="2" key="1">
    <citation type="submission" date="2022-01" db="UniProtKB">
        <authorList>
            <consortium name="EnsemblMetazoa"/>
        </authorList>
    </citation>
    <scope>IDENTIFICATION</scope>
</reference>
<name>A0A8I6RA15_CIMLE</name>
<protein>
    <submittedName>
        <fullName evidence="2">Uncharacterized protein</fullName>
    </submittedName>
</protein>
<dbReference type="AlphaFoldDB" id="A0A8I6RA15"/>
<dbReference type="GeneID" id="106662442"/>
<accession>A0A8I6RA15</accession>
<evidence type="ECO:0000256" key="1">
    <source>
        <dbReference type="SAM" id="MobiDB-lite"/>
    </source>
</evidence>